<dbReference type="GeneID" id="8615960"/>
<dbReference type="InParanoid" id="Q55GM7"/>
<comment type="caution">
    <text evidence="4">The sequence shown here is derived from an EMBL/GenBank/DDBJ whole genome shotgun (WGS) entry which is preliminary data.</text>
</comment>
<keyword evidence="2" id="KW-0472">Membrane</keyword>
<feature type="transmembrane region" description="Helical" evidence="2">
    <location>
        <begin position="1704"/>
        <end position="1726"/>
    </location>
</feature>
<dbReference type="OMA" id="AVPLKWI"/>
<keyword evidence="5" id="KW-1185">Reference proteome</keyword>
<sequence length="1807" mass="203827">MIRKLIIYLFFFIIVLKIINCEEIELKNVNSNYTIKSLNLLDTNIKIVSGSIYFEEPIYLLESYTCPNATCPPYPSECPPCDYTHKGCEAGYDDRPPECEVCDELFSQRFFYTPCEMNWKDIEIGNETQGFIDTYYQSYQLYRFYASSECVGYKITFKTIQGLGEISSDIYPFYPLANGASRIVQSEECDASIVMCPSSPALNTTYAGHYRSQYPYGTVHIAIKNVGAGSDLIYKVLIEEIPIQPPSPPSPSPSPSPTCTNVHPDYQCLNDGEEVYIPTLVPVNSFLKYSLTINQCKNITISNVVLQNDVDIFATDNILELSEFSNTNYKWSSTFSLDDNLIIQLCPNKGENNKTLFFGIYTFYESDVYFYISTFGKYKLRDITNNPSLSGTWALAGTSFLEVKKNGGKKYNCENYDVECTVYLPTFPRTNLNPLYPVPSIYGERSLNVPKFNGIAFNETTSNLVLKNTYQFGLIISLTVDGNTYNFFNEEDLSSTVLTFKNRLVYGNGSLIVGSKSIGNQVNPECTFNKFSKINEIFDSVLKSIDNATSSTISGLRYYLDVLSFYDDYNSCQKMAENLLILNQTTTLINTTLCSETNDINNYYNDPCCSFYATFKSVCRPRLQNITTTVFNGVNNDQMNEKCSYPDCTESVLNTFSETITGTQFEQCSVTQDEQNYYTDSLYKVFRACKPSIYPIVCKEDLDCENYYNSSNLNITTSCNKRNGLCLIAYSELELNFVSCILSNISTPLRTDVLSILGLLNNNFENERELSIELMKKHQTNDCNYPLGTSSWARKSFAYSSSTSTNGFCFPLVIGLDQTTPSIVYDSCFTGLNIFTWLVEAFPKDSCLALARCNWLDYQGTMNWYDGYDTTNLINDCLNNNPPDYFCGDCTDPIRNCYVDSNFLNQSSCESGNNNFVCYKQDHSNDKFVDYDLFTVNDESECSDNYGSCTVGCGLECSQFTGCFIPLSTFGTGVTVCPEINNESHEKWFDESSSTMYCIYTSINESTCSTDYSNTVFKNCGDFSYDQCTYCNDLVNGCNSFGLFCGLYEIPCTNKIDCENSGKCDDQYYFNYKIGDSNPYQPKCLYPRTSKALIGASLPTCEFQTQIDSPFGCFNLTFIDQTTCEQTGGKWWWTLPAANRDECEQTKYEPLCYGIDRSPGGYLLPLTFRFNEKNENDCKYAGETWKQPFSWTSGIWTPAVAVPLKWIKNDEPVKYIANFQLSLDLGRFFTSFDNAAQSRTNLLYKSEILCRTSNSKNSLEALSCGCSSDGIGDDCYNDLDTPVLKVIKPCYDPSNTTIFNDGSLSFSLGSIDESSCVSISIGQIYKETFLSKKVISLSSTFVSFDKPDDYSFFNNKKAVIGKLLNDGINLEIFDQGVINFKICMSQTISRNSKKNPIIDFGYLENNDQGQLIPLECLIEIDEKNRYCCLINFKNSNGFNSNQKTNDNDDDDEILNDRGEIINFIEIGKRSYFLIERISNWENENFKPFNNSSSGLLYVLAVLFCLLGIYGLLHLGFFTIQKVLSTEPFKLVHLLFLVLTAFSLIRSIYFFILPNGIITETTTVGNYILVVLPTFLYFTAFTIVIVIWYMLSNASSFSNDIYGRINMMVFLINVVLYIVFIIIVIVYNFTKQSTPKSCGGRLLINLEQTTPQNAVSIFYAVLQACLSLAIGIAFIYYGRQIYNKLSALSSKTSQTSANKQRNRTFVITVLCGTGFVLHCIFIVILVSVNPSNIIFSFVGLIVTEMIPVIVLLVTNNQIPLGKYTRKSIRSIVKMKNTSSSSSSTDLNSSSINSKSNKNSSITFGNESN</sequence>
<dbReference type="PANTHER" id="PTHR32102">
    <property type="entry name" value="DUF1084 DOMAIN-CONTAINING PROTEIN-RELATED"/>
    <property type="match status" value="1"/>
</dbReference>
<dbReference type="dictyBase" id="DDB_G0267602"/>
<feature type="transmembrane region" description="Helical" evidence="2">
    <location>
        <begin position="1732"/>
        <end position="1752"/>
    </location>
</feature>
<name>Q55GM7_DICDI</name>
<protein>
    <submittedName>
        <fullName evidence="4">Uncharacterized protein</fullName>
    </submittedName>
</protein>
<feature type="compositionally biased region" description="Low complexity" evidence="1">
    <location>
        <begin position="1776"/>
        <end position="1801"/>
    </location>
</feature>
<feature type="region of interest" description="Disordered" evidence="1">
    <location>
        <begin position="1776"/>
        <end position="1807"/>
    </location>
</feature>
<dbReference type="Proteomes" id="UP000002195">
    <property type="component" value="Unassembled WGS sequence"/>
</dbReference>
<dbReference type="VEuPathDB" id="AmoebaDB:DDB_G0267602"/>
<feature type="transmembrane region" description="Helical" evidence="2">
    <location>
        <begin position="1530"/>
        <end position="1551"/>
    </location>
</feature>
<dbReference type="PANTHER" id="PTHR32102:SF17">
    <property type="entry name" value="THH1_TOM1_TOM3 DOMAIN-CONTAINING PROTEIN"/>
    <property type="match status" value="1"/>
</dbReference>
<proteinExistence type="predicted"/>
<dbReference type="PaxDb" id="44689-DDB0189398"/>
<keyword evidence="2" id="KW-1133">Transmembrane helix</keyword>
<feature type="signal peptide" evidence="3">
    <location>
        <begin position="1"/>
        <end position="21"/>
    </location>
</feature>
<dbReference type="AlphaFoldDB" id="Q55GM7"/>
<feature type="transmembrane region" description="Helical" evidence="2">
    <location>
        <begin position="1563"/>
        <end position="1590"/>
    </location>
</feature>
<dbReference type="PhylomeDB" id="Q55GM7"/>
<dbReference type="eggNOG" id="ENOG502R2K9">
    <property type="taxonomic scope" value="Eukaryota"/>
</dbReference>
<evidence type="ECO:0000313" key="5">
    <source>
        <dbReference type="Proteomes" id="UP000002195"/>
    </source>
</evidence>
<feature type="chain" id="PRO_5004250612" evidence="3">
    <location>
        <begin position="22"/>
        <end position="1807"/>
    </location>
</feature>
<dbReference type="EMBL" id="AAFI02000003">
    <property type="protein sequence ID" value="EAL73254.1"/>
    <property type="molecule type" value="Genomic_DNA"/>
</dbReference>
<feature type="transmembrane region" description="Helical" evidence="2">
    <location>
        <begin position="1656"/>
        <end position="1676"/>
    </location>
</feature>
<gene>
    <name evidence="4" type="ORF">DDB_G0267602</name>
</gene>
<reference evidence="4 5" key="1">
    <citation type="journal article" date="2005" name="Nature">
        <title>The genome of the social amoeba Dictyostelium discoideum.</title>
        <authorList>
            <consortium name="The Dictyostelium discoideum Sequencing Consortium"/>
            <person name="Eichinger L."/>
            <person name="Pachebat J.A."/>
            <person name="Glockner G."/>
            <person name="Rajandream M.A."/>
            <person name="Sucgang R."/>
            <person name="Berriman M."/>
            <person name="Song J."/>
            <person name="Olsen R."/>
            <person name="Szafranski K."/>
            <person name="Xu Q."/>
            <person name="Tunggal B."/>
            <person name="Kummerfeld S."/>
            <person name="Madera M."/>
            <person name="Konfortov B.A."/>
            <person name="Rivero F."/>
            <person name="Bankier A.T."/>
            <person name="Lehmann R."/>
            <person name="Hamlin N."/>
            <person name="Davies R."/>
            <person name="Gaudet P."/>
            <person name="Fey P."/>
            <person name="Pilcher K."/>
            <person name="Chen G."/>
            <person name="Saunders D."/>
            <person name="Sodergren E."/>
            <person name="Davis P."/>
            <person name="Kerhornou A."/>
            <person name="Nie X."/>
            <person name="Hall N."/>
            <person name="Anjard C."/>
            <person name="Hemphill L."/>
            <person name="Bason N."/>
            <person name="Farbrother P."/>
            <person name="Desany B."/>
            <person name="Just E."/>
            <person name="Morio T."/>
            <person name="Rost R."/>
            <person name="Churcher C."/>
            <person name="Cooper J."/>
            <person name="Haydock S."/>
            <person name="van Driessche N."/>
            <person name="Cronin A."/>
            <person name="Goodhead I."/>
            <person name="Muzny D."/>
            <person name="Mourier T."/>
            <person name="Pain A."/>
            <person name="Lu M."/>
            <person name="Harper D."/>
            <person name="Lindsay R."/>
            <person name="Hauser H."/>
            <person name="James K."/>
            <person name="Quiles M."/>
            <person name="Madan Babu M."/>
            <person name="Saito T."/>
            <person name="Buchrieser C."/>
            <person name="Wardroper A."/>
            <person name="Felder M."/>
            <person name="Thangavelu M."/>
            <person name="Johnson D."/>
            <person name="Knights A."/>
            <person name="Loulseged H."/>
            <person name="Mungall K."/>
            <person name="Oliver K."/>
            <person name="Price C."/>
            <person name="Quail M.A."/>
            <person name="Urushihara H."/>
            <person name="Hernandez J."/>
            <person name="Rabbinowitsch E."/>
            <person name="Steffen D."/>
            <person name="Sanders M."/>
            <person name="Ma J."/>
            <person name="Kohara Y."/>
            <person name="Sharp S."/>
            <person name="Simmonds M."/>
            <person name="Spiegler S."/>
            <person name="Tivey A."/>
            <person name="Sugano S."/>
            <person name="White B."/>
            <person name="Walker D."/>
            <person name="Woodward J."/>
            <person name="Winckler T."/>
            <person name="Tanaka Y."/>
            <person name="Shaulsky G."/>
            <person name="Schleicher M."/>
            <person name="Weinstock G."/>
            <person name="Rosenthal A."/>
            <person name="Cox E.C."/>
            <person name="Chisholm R.L."/>
            <person name="Gibbs R."/>
            <person name="Loomis W.F."/>
            <person name="Platzer M."/>
            <person name="Kay R.R."/>
            <person name="Williams J."/>
            <person name="Dear P.H."/>
            <person name="Noegel A.A."/>
            <person name="Barrell B."/>
            <person name="Kuspa A."/>
        </authorList>
    </citation>
    <scope>NUCLEOTIDE SEQUENCE [LARGE SCALE GENOMIC DNA]</scope>
    <source>
        <strain evidence="4 5">AX4</strain>
    </source>
</reference>
<dbReference type="HOGENOM" id="CLU_239745_0_0_1"/>
<keyword evidence="3" id="KW-0732">Signal</keyword>
<dbReference type="RefSeq" id="XP_647157.1">
    <property type="nucleotide sequence ID" value="XM_642065.1"/>
</dbReference>
<feature type="transmembrane region" description="Helical" evidence="2">
    <location>
        <begin position="1602"/>
        <end position="1626"/>
    </location>
</feature>
<accession>Q55GM7</accession>
<evidence type="ECO:0000256" key="3">
    <source>
        <dbReference type="SAM" id="SignalP"/>
    </source>
</evidence>
<organism evidence="4 5">
    <name type="scientific">Dictyostelium discoideum</name>
    <name type="common">Social amoeba</name>
    <dbReference type="NCBI Taxonomy" id="44689"/>
    <lineage>
        <taxon>Eukaryota</taxon>
        <taxon>Amoebozoa</taxon>
        <taxon>Evosea</taxon>
        <taxon>Eumycetozoa</taxon>
        <taxon>Dictyostelia</taxon>
        <taxon>Dictyosteliales</taxon>
        <taxon>Dictyosteliaceae</taxon>
        <taxon>Dictyostelium</taxon>
    </lineage>
</organism>
<evidence type="ECO:0000313" key="4">
    <source>
        <dbReference type="EMBL" id="EAL73254.1"/>
    </source>
</evidence>
<dbReference type="FunCoup" id="Q55GM7">
    <property type="interactions" value="70"/>
</dbReference>
<feature type="transmembrane region" description="Helical" evidence="2">
    <location>
        <begin position="1494"/>
        <end position="1518"/>
    </location>
</feature>
<dbReference type="KEGG" id="ddi:DDB_G0267602"/>
<keyword evidence="2" id="KW-0812">Transmembrane</keyword>
<evidence type="ECO:0000256" key="2">
    <source>
        <dbReference type="SAM" id="Phobius"/>
    </source>
</evidence>
<dbReference type="GO" id="GO:0006935">
    <property type="term" value="P:chemotaxis"/>
    <property type="evidence" value="ECO:0000318"/>
    <property type="project" value="GO_Central"/>
</dbReference>
<evidence type="ECO:0000256" key="1">
    <source>
        <dbReference type="SAM" id="MobiDB-lite"/>
    </source>
</evidence>